<reference evidence="1" key="1">
    <citation type="submission" date="2020-11" db="EMBL/GenBank/DDBJ databases">
        <title>Sequencing the genomes of 1000 actinobacteria strains.</title>
        <authorList>
            <person name="Klenk H.-P."/>
        </authorList>
    </citation>
    <scope>NUCLEOTIDE SEQUENCE</scope>
    <source>
        <strain evidence="1">DSM 43175</strain>
    </source>
</reference>
<keyword evidence="2" id="KW-1185">Reference proteome</keyword>
<dbReference type="Pfam" id="PF13563">
    <property type="entry name" value="2_5_RNA_ligase2"/>
    <property type="match status" value="1"/>
</dbReference>
<gene>
    <name evidence="1" type="ORF">IW256_007523</name>
</gene>
<organism evidence="1 2">
    <name type="scientific">Actinomadura viridis</name>
    <dbReference type="NCBI Taxonomy" id="58110"/>
    <lineage>
        <taxon>Bacteria</taxon>
        <taxon>Bacillati</taxon>
        <taxon>Actinomycetota</taxon>
        <taxon>Actinomycetes</taxon>
        <taxon>Streptosporangiales</taxon>
        <taxon>Thermomonosporaceae</taxon>
        <taxon>Actinomadura</taxon>
    </lineage>
</organism>
<name>A0A931GNY8_9ACTN</name>
<dbReference type="SUPFAM" id="SSF55144">
    <property type="entry name" value="LigT-like"/>
    <property type="match status" value="1"/>
</dbReference>
<dbReference type="Gene3D" id="3.90.1140.10">
    <property type="entry name" value="Cyclic phosphodiesterase"/>
    <property type="match status" value="1"/>
</dbReference>
<dbReference type="AlphaFoldDB" id="A0A931GNY8"/>
<proteinExistence type="predicted"/>
<comment type="caution">
    <text evidence="1">The sequence shown here is derived from an EMBL/GenBank/DDBJ whole genome shotgun (WGS) entry which is preliminary data.</text>
</comment>
<dbReference type="InterPro" id="IPR009097">
    <property type="entry name" value="Cyclic_Pdiesterase"/>
</dbReference>
<protein>
    <submittedName>
        <fullName evidence="1">2'-5' RNA ligase</fullName>
    </submittedName>
</protein>
<dbReference type="EMBL" id="JADOUA010000001">
    <property type="protein sequence ID" value="MBG6093410.1"/>
    <property type="molecule type" value="Genomic_DNA"/>
</dbReference>
<evidence type="ECO:0000313" key="1">
    <source>
        <dbReference type="EMBL" id="MBG6093410.1"/>
    </source>
</evidence>
<keyword evidence="1" id="KW-0436">Ligase</keyword>
<dbReference type="Proteomes" id="UP000614047">
    <property type="component" value="Unassembled WGS sequence"/>
</dbReference>
<accession>A0A931GNY8</accession>
<sequence>MSPLPTQMINRWQNRTEPGPGQGTIYWHILVGDRPEVRDLAQSAQARLARFPGLHMPPPEWLHITTLVAGPTNEITDDQQQEMLTTASGLLAKIPPATATLGRVFYHPEAIAITVQPTAHLDRVREAVQTATVKVTGREGHTEGPTRWAPHLTIAYSEAEQPAGPLVTALGHELPTCETTINAVSLVDQRGPERLWDWHPVGQARLLGNH</sequence>
<dbReference type="RefSeq" id="WP_197015475.1">
    <property type="nucleotide sequence ID" value="NZ_BAABES010000015.1"/>
</dbReference>
<evidence type="ECO:0000313" key="2">
    <source>
        <dbReference type="Proteomes" id="UP000614047"/>
    </source>
</evidence>
<dbReference type="GO" id="GO:0016874">
    <property type="term" value="F:ligase activity"/>
    <property type="evidence" value="ECO:0007669"/>
    <property type="project" value="UniProtKB-KW"/>
</dbReference>